<dbReference type="Pfam" id="PF06985">
    <property type="entry name" value="HET"/>
    <property type="match status" value="1"/>
</dbReference>
<accession>A0A2J6RJT3</accession>
<name>A0A2J6RJT3_HYAVF</name>
<dbReference type="EMBL" id="KZ613947">
    <property type="protein sequence ID" value="PMD38760.1"/>
    <property type="molecule type" value="Genomic_DNA"/>
</dbReference>
<sequence length="654" mass="74279">MPDQYYHTPLPHPRHIRVLHLAPADDSAAPIQCQLDTISLDDHLQWDGDYTALSYSWDSQMPSCEIGCNGDSLLVTANCEAALRELRDPTETTKLWIDSICIDQSRDAVEERNIQVALMGEVYKCAKRVVVWLGKSDIRIRHALDVVVEIASMAEDKRREKAEEISNKVKHDSEDPLGALFNRSWFHRMWTVQEVTLSWLDRVALRCGNIQVPWTQLVTAGEALQAAKYKWGRWKEAMSLQQQLASYIIGRRRPGAKALLDDNPGDLHNERVFLILVNARRKKSTDPRDKIFALCGLFKELEIPFPAPNYSRPVGDVYRDAVTAGINYDKNLYILHHVSSDQRRSDLPSWVPDLAEVGWDESDPRFGVIRETFAASGRRSAKWSFSEDGSGLVLVGKIVDQITFRAEPMPNQDSVANEIKYLVGSASESGESLKYKVPDSDIMTEYLRLIHKGYSVLKSWVEISQWSDYPTGESTKEALRRTITNDYPKYKEIAAKDDAFDRWYDIMNLGELDITARAIERIGNRRLIPSQPRQRELHLREMMKRIPQEQLVAFALGAGLGGAAFGFHSHVMAFSQKKCFFFSENCYFGTAADPLPVPIEPGDRIAIIRGLDMPLALRPVKGGYKLLTHVYLHGIMYGEAWPQNEDSLEEIILL</sequence>
<organism evidence="2 3">
    <name type="scientific">Hyaloscypha variabilis (strain UAMH 11265 / GT02V1 / F)</name>
    <name type="common">Meliniomyces variabilis</name>
    <dbReference type="NCBI Taxonomy" id="1149755"/>
    <lineage>
        <taxon>Eukaryota</taxon>
        <taxon>Fungi</taxon>
        <taxon>Dikarya</taxon>
        <taxon>Ascomycota</taxon>
        <taxon>Pezizomycotina</taxon>
        <taxon>Leotiomycetes</taxon>
        <taxon>Helotiales</taxon>
        <taxon>Hyaloscyphaceae</taxon>
        <taxon>Hyaloscypha</taxon>
        <taxon>Hyaloscypha variabilis</taxon>
    </lineage>
</organism>
<dbReference type="AlphaFoldDB" id="A0A2J6RJT3"/>
<dbReference type="InterPro" id="IPR052895">
    <property type="entry name" value="HetReg/Transcr_Mod"/>
</dbReference>
<feature type="domain" description="Heterokaryon incompatibility" evidence="1">
    <location>
        <begin position="50"/>
        <end position="194"/>
    </location>
</feature>
<keyword evidence="3" id="KW-1185">Reference proteome</keyword>
<dbReference type="PANTHER" id="PTHR24148">
    <property type="entry name" value="ANKYRIN REPEAT DOMAIN-CONTAINING PROTEIN 39 HOMOLOG-RELATED"/>
    <property type="match status" value="1"/>
</dbReference>
<dbReference type="Proteomes" id="UP000235786">
    <property type="component" value="Unassembled WGS sequence"/>
</dbReference>
<evidence type="ECO:0000259" key="1">
    <source>
        <dbReference type="Pfam" id="PF06985"/>
    </source>
</evidence>
<dbReference type="STRING" id="1149755.A0A2J6RJT3"/>
<dbReference type="OrthoDB" id="194358at2759"/>
<gene>
    <name evidence="2" type="ORF">L207DRAFT_634761</name>
</gene>
<dbReference type="InterPro" id="IPR010730">
    <property type="entry name" value="HET"/>
</dbReference>
<dbReference type="PANTHER" id="PTHR24148:SF64">
    <property type="entry name" value="HETEROKARYON INCOMPATIBILITY DOMAIN-CONTAINING PROTEIN"/>
    <property type="match status" value="1"/>
</dbReference>
<reference evidence="2 3" key="1">
    <citation type="submission" date="2016-04" db="EMBL/GenBank/DDBJ databases">
        <title>A degradative enzymes factory behind the ericoid mycorrhizal symbiosis.</title>
        <authorList>
            <consortium name="DOE Joint Genome Institute"/>
            <person name="Martino E."/>
            <person name="Morin E."/>
            <person name="Grelet G."/>
            <person name="Kuo A."/>
            <person name="Kohler A."/>
            <person name="Daghino S."/>
            <person name="Barry K."/>
            <person name="Choi C."/>
            <person name="Cichocki N."/>
            <person name="Clum A."/>
            <person name="Copeland A."/>
            <person name="Hainaut M."/>
            <person name="Haridas S."/>
            <person name="Labutti K."/>
            <person name="Lindquist E."/>
            <person name="Lipzen A."/>
            <person name="Khouja H.-R."/>
            <person name="Murat C."/>
            <person name="Ohm R."/>
            <person name="Olson A."/>
            <person name="Spatafora J."/>
            <person name="Veneault-Fourrey C."/>
            <person name="Henrissat B."/>
            <person name="Grigoriev I."/>
            <person name="Martin F."/>
            <person name="Perotto S."/>
        </authorList>
    </citation>
    <scope>NUCLEOTIDE SEQUENCE [LARGE SCALE GENOMIC DNA]</scope>
    <source>
        <strain evidence="2 3">F</strain>
    </source>
</reference>
<evidence type="ECO:0000313" key="3">
    <source>
        <dbReference type="Proteomes" id="UP000235786"/>
    </source>
</evidence>
<protein>
    <recommendedName>
        <fullName evidence="1">Heterokaryon incompatibility domain-containing protein</fullName>
    </recommendedName>
</protein>
<proteinExistence type="predicted"/>
<evidence type="ECO:0000313" key="2">
    <source>
        <dbReference type="EMBL" id="PMD38760.1"/>
    </source>
</evidence>